<organism evidence="10 11">
    <name type="scientific">Tropilaelaps mercedesae</name>
    <dbReference type="NCBI Taxonomy" id="418985"/>
    <lineage>
        <taxon>Eukaryota</taxon>
        <taxon>Metazoa</taxon>
        <taxon>Ecdysozoa</taxon>
        <taxon>Arthropoda</taxon>
        <taxon>Chelicerata</taxon>
        <taxon>Arachnida</taxon>
        <taxon>Acari</taxon>
        <taxon>Parasitiformes</taxon>
        <taxon>Mesostigmata</taxon>
        <taxon>Gamasina</taxon>
        <taxon>Dermanyssoidea</taxon>
        <taxon>Laelapidae</taxon>
        <taxon>Tropilaelaps</taxon>
    </lineage>
</organism>
<proteinExistence type="inferred from homology"/>
<dbReference type="InterPro" id="IPR004837">
    <property type="entry name" value="NaCa_Exmemb"/>
</dbReference>
<evidence type="ECO:0000256" key="3">
    <source>
        <dbReference type="ARBA" id="ARBA00022449"/>
    </source>
</evidence>
<reference evidence="10 11" key="1">
    <citation type="journal article" date="2017" name="Gigascience">
        <title>Draft genome of the honey bee ectoparasitic mite, Tropilaelaps mercedesae, is shaped by the parasitic life history.</title>
        <authorList>
            <person name="Dong X."/>
            <person name="Armstrong S.D."/>
            <person name="Xia D."/>
            <person name="Makepeace B.L."/>
            <person name="Darby A.C."/>
            <person name="Kadowaki T."/>
        </authorList>
    </citation>
    <scope>NUCLEOTIDE SEQUENCE [LARGE SCALE GENOMIC DNA]</scope>
    <source>
        <strain evidence="10">Wuxi-XJTLU</strain>
    </source>
</reference>
<dbReference type="STRING" id="418985.A0A1V9X8B6"/>
<protein>
    <submittedName>
        <fullName evidence="10">Sodium/potassium/calcium exchanger 4-like</fullName>
    </submittedName>
</protein>
<keyword evidence="5 8" id="KW-0812">Transmembrane</keyword>
<dbReference type="OrthoDB" id="2127281at2759"/>
<evidence type="ECO:0000256" key="2">
    <source>
        <dbReference type="ARBA" id="ARBA00005364"/>
    </source>
</evidence>
<comment type="caution">
    <text evidence="10">The sequence shown here is derived from an EMBL/GenBank/DDBJ whole genome shotgun (WGS) entry which is preliminary data.</text>
</comment>
<feature type="transmembrane region" description="Helical" evidence="8">
    <location>
        <begin position="221"/>
        <end position="240"/>
    </location>
</feature>
<feature type="domain" description="Sodium/calcium exchanger membrane region" evidence="9">
    <location>
        <begin position="125"/>
        <end position="263"/>
    </location>
</feature>
<dbReference type="GO" id="GO:0006874">
    <property type="term" value="P:intracellular calcium ion homeostasis"/>
    <property type="evidence" value="ECO:0007669"/>
    <property type="project" value="TreeGrafter"/>
</dbReference>
<evidence type="ECO:0000313" key="10">
    <source>
        <dbReference type="EMBL" id="OQR69646.1"/>
    </source>
</evidence>
<keyword evidence="3" id="KW-0050">Antiport</keyword>
<dbReference type="Gene3D" id="1.20.1420.30">
    <property type="entry name" value="NCX, central ion-binding region"/>
    <property type="match status" value="1"/>
</dbReference>
<evidence type="ECO:0000256" key="5">
    <source>
        <dbReference type="ARBA" id="ARBA00022692"/>
    </source>
</evidence>
<dbReference type="Pfam" id="PF01699">
    <property type="entry name" value="Na_Ca_ex"/>
    <property type="match status" value="1"/>
</dbReference>
<feature type="transmembrane region" description="Helical" evidence="8">
    <location>
        <begin position="157"/>
        <end position="182"/>
    </location>
</feature>
<dbReference type="InterPro" id="IPR044880">
    <property type="entry name" value="NCX_ion-bd_dom_sf"/>
</dbReference>
<dbReference type="EMBL" id="MNPL01020247">
    <property type="protein sequence ID" value="OQR69646.1"/>
    <property type="molecule type" value="Genomic_DNA"/>
</dbReference>
<evidence type="ECO:0000256" key="7">
    <source>
        <dbReference type="ARBA" id="ARBA00023136"/>
    </source>
</evidence>
<evidence type="ECO:0000256" key="8">
    <source>
        <dbReference type="SAM" id="Phobius"/>
    </source>
</evidence>
<sequence length="292" mass="31468">MKTHRIHWPSAFSSSSSTVGHALRLRLSKVCQTLFVLLTLLGCLASTAHAVVDHEAFNNQAPVTEVVQGADNVTFHAAVKHHGHTLIINGTEVRCGPAAIEEFPRPMIDAEMRAKGGVVVHIITAISMVLIISVLCKEYFVPALHGIINYLEIDPDVAGGTFMAAASSIPALVTSIIGVNIVENDLGLSTTLGSGVLNAAGVLSISALFAKRSVEIHAWPLYRSSFFFLLCMVIVLFALMDNGIDWIEALICLVSYLAYALVMAFNRRLECAFKAVTGIQDLDDPVESKEVP</sequence>
<gene>
    <name evidence="10" type="ORF">BIW11_12134</name>
</gene>
<dbReference type="GO" id="GO:0008273">
    <property type="term" value="F:calcium, potassium:sodium antiporter activity"/>
    <property type="evidence" value="ECO:0007669"/>
    <property type="project" value="TreeGrafter"/>
</dbReference>
<keyword evidence="11" id="KW-1185">Reference proteome</keyword>
<dbReference type="InParanoid" id="A0A1V9X8B6"/>
<keyword evidence="6 8" id="KW-1133">Transmembrane helix</keyword>
<feature type="non-terminal residue" evidence="10">
    <location>
        <position position="292"/>
    </location>
</feature>
<dbReference type="AlphaFoldDB" id="A0A1V9X8B6"/>
<name>A0A1V9X8B6_9ACAR</name>
<evidence type="ECO:0000256" key="4">
    <source>
        <dbReference type="ARBA" id="ARBA00022568"/>
    </source>
</evidence>
<feature type="transmembrane region" description="Helical" evidence="8">
    <location>
        <begin position="188"/>
        <end position="209"/>
    </location>
</feature>
<keyword evidence="7 8" id="KW-0472">Membrane</keyword>
<dbReference type="PANTHER" id="PTHR10846">
    <property type="entry name" value="SODIUM/POTASSIUM/CALCIUM EXCHANGER"/>
    <property type="match status" value="1"/>
</dbReference>
<dbReference type="InterPro" id="IPR004481">
    <property type="entry name" value="K/Na/Ca-exchanger"/>
</dbReference>
<comment type="similarity">
    <text evidence="2">Belongs to the Ca(2+):cation antiporter (CaCA) (TC 2.A.19) family. SLC24A subfamily.</text>
</comment>
<dbReference type="Proteomes" id="UP000192247">
    <property type="component" value="Unassembled WGS sequence"/>
</dbReference>
<accession>A0A1V9X8B6</accession>
<feature type="transmembrane region" description="Helical" evidence="8">
    <location>
        <begin position="118"/>
        <end position="136"/>
    </location>
</feature>
<keyword evidence="4" id="KW-0109">Calcium transport</keyword>
<keyword evidence="4" id="KW-0106">Calcium</keyword>
<dbReference type="GO" id="GO:0005262">
    <property type="term" value="F:calcium channel activity"/>
    <property type="evidence" value="ECO:0007669"/>
    <property type="project" value="TreeGrafter"/>
</dbReference>
<feature type="transmembrane region" description="Helical" evidence="8">
    <location>
        <begin position="246"/>
        <end position="265"/>
    </location>
</feature>
<comment type="subcellular location">
    <subcellularLocation>
        <location evidence="1">Membrane</location>
        <topology evidence="1">Multi-pass membrane protein</topology>
    </subcellularLocation>
</comment>
<evidence type="ECO:0000313" key="11">
    <source>
        <dbReference type="Proteomes" id="UP000192247"/>
    </source>
</evidence>
<dbReference type="PANTHER" id="PTHR10846:SF74">
    <property type="entry name" value="SODIUM_POTASSIUM_CALCIUM EXCHANGER CG1090-RELATED"/>
    <property type="match status" value="1"/>
</dbReference>
<keyword evidence="4" id="KW-0813">Transport</keyword>
<evidence type="ECO:0000256" key="1">
    <source>
        <dbReference type="ARBA" id="ARBA00004141"/>
    </source>
</evidence>
<evidence type="ECO:0000259" key="9">
    <source>
        <dbReference type="Pfam" id="PF01699"/>
    </source>
</evidence>
<dbReference type="GO" id="GO:0005886">
    <property type="term" value="C:plasma membrane"/>
    <property type="evidence" value="ECO:0007669"/>
    <property type="project" value="TreeGrafter"/>
</dbReference>
<keyword evidence="4" id="KW-0406">Ion transport</keyword>
<evidence type="ECO:0000256" key="6">
    <source>
        <dbReference type="ARBA" id="ARBA00022989"/>
    </source>
</evidence>